<accession>A0A816JG46</accession>
<sequence length="102" mass="11429">MHNKDASYNPLLDIDPRPCADVGFNLRSIVAEARLIFKLIQFQEAWNPAEVGMLIALELLLIDEKSSVGHTVLSITQPRPLEAVNLRKVNKVRGHWSARNSA</sequence>
<name>A0A816JG46_BRANA</name>
<dbReference type="Proteomes" id="UP001295469">
    <property type="component" value="Chromosome C04"/>
</dbReference>
<dbReference type="AlphaFoldDB" id="A0A816JG46"/>
<dbReference type="EMBL" id="HG994368">
    <property type="protein sequence ID" value="CAF1861725.1"/>
    <property type="molecule type" value="Genomic_DNA"/>
</dbReference>
<gene>
    <name evidence="1" type="ORF">DARMORV10_C04P54450.1</name>
</gene>
<protein>
    <submittedName>
        <fullName evidence="1">(rape) hypothetical protein</fullName>
    </submittedName>
</protein>
<organism evidence="1">
    <name type="scientific">Brassica napus</name>
    <name type="common">Rape</name>
    <dbReference type="NCBI Taxonomy" id="3708"/>
    <lineage>
        <taxon>Eukaryota</taxon>
        <taxon>Viridiplantae</taxon>
        <taxon>Streptophyta</taxon>
        <taxon>Embryophyta</taxon>
        <taxon>Tracheophyta</taxon>
        <taxon>Spermatophyta</taxon>
        <taxon>Magnoliopsida</taxon>
        <taxon>eudicotyledons</taxon>
        <taxon>Gunneridae</taxon>
        <taxon>Pentapetalae</taxon>
        <taxon>rosids</taxon>
        <taxon>malvids</taxon>
        <taxon>Brassicales</taxon>
        <taxon>Brassicaceae</taxon>
        <taxon>Brassiceae</taxon>
        <taxon>Brassica</taxon>
    </lineage>
</organism>
<reference evidence="1" key="1">
    <citation type="submission" date="2021-01" db="EMBL/GenBank/DDBJ databases">
        <authorList>
            <consortium name="Genoscope - CEA"/>
            <person name="William W."/>
        </authorList>
    </citation>
    <scope>NUCLEOTIDE SEQUENCE</scope>
</reference>
<evidence type="ECO:0000313" key="1">
    <source>
        <dbReference type="EMBL" id="CAF1861725.1"/>
    </source>
</evidence>
<proteinExistence type="predicted"/>